<protein>
    <submittedName>
        <fullName evidence="1">Uncharacterized protein</fullName>
    </submittedName>
</protein>
<organism evidence="1 2">
    <name type="scientific">Klebsiella pneumoniae</name>
    <dbReference type="NCBI Taxonomy" id="573"/>
    <lineage>
        <taxon>Bacteria</taxon>
        <taxon>Pseudomonadati</taxon>
        <taxon>Pseudomonadota</taxon>
        <taxon>Gammaproteobacteria</taxon>
        <taxon>Enterobacterales</taxon>
        <taxon>Enterobacteriaceae</taxon>
        <taxon>Klebsiella/Raoultella group</taxon>
        <taxon>Klebsiella</taxon>
        <taxon>Klebsiella pneumoniae complex</taxon>
    </lineage>
</organism>
<name>A0A2X3F5I5_KLEPN</name>
<evidence type="ECO:0000313" key="1">
    <source>
        <dbReference type="EMBL" id="SQC41265.1"/>
    </source>
</evidence>
<proteinExistence type="predicted"/>
<gene>
    <name evidence="1" type="ORF">NCTC9128_07278</name>
</gene>
<accession>A0A2X3F5I5</accession>
<reference evidence="1 2" key="1">
    <citation type="submission" date="2018-06" db="EMBL/GenBank/DDBJ databases">
        <authorList>
            <consortium name="Pathogen Informatics"/>
            <person name="Doyle S."/>
        </authorList>
    </citation>
    <scope>NUCLEOTIDE SEQUENCE [LARGE SCALE GENOMIC DNA]</scope>
    <source>
        <strain evidence="1 2">NCTC9128</strain>
    </source>
</reference>
<evidence type="ECO:0000313" key="2">
    <source>
        <dbReference type="Proteomes" id="UP000251088"/>
    </source>
</evidence>
<sequence length="98" mass="10464">MVSHTPRTGSRCACPALTAAAFGGVTRDLGALLVQLNSMPAAMSAAPASATLLAKGNRREWLMMNSRVLRSSRVGAILLRFAGQSNSFIRFIRRFAIA</sequence>
<dbReference type="Proteomes" id="UP000251088">
    <property type="component" value="Unassembled WGS sequence"/>
</dbReference>
<dbReference type="EMBL" id="UAWN01000016">
    <property type="protein sequence ID" value="SQC41265.1"/>
    <property type="molecule type" value="Genomic_DNA"/>
</dbReference>
<dbReference type="AlphaFoldDB" id="A0A2X3F5I5"/>